<dbReference type="Pfam" id="PF00370">
    <property type="entry name" value="FGGY_N"/>
    <property type="match status" value="1"/>
</dbReference>
<evidence type="ECO:0000313" key="6">
    <source>
        <dbReference type="EMBL" id="MFD1676632.1"/>
    </source>
</evidence>
<dbReference type="InterPro" id="IPR018485">
    <property type="entry name" value="FGGY_C"/>
</dbReference>
<evidence type="ECO:0000256" key="3">
    <source>
        <dbReference type="ARBA" id="ARBA00022777"/>
    </source>
</evidence>
<reference evidence="7" key="1">
    <citation type="journal article" date="2019" name="Int. J. Syst. Evol. Microbiol.">
        <title>The Global Catalogue of Microorganisms (GCM) 10K type strain sequencing project: providing services to taxonomists for standard genome sequencing and annotation.</title>
        <authorList>
            <consortium name="The Broad Institute Genomics Platform"/>
            <consortium name="The Broad Institute Genome Sequencing Center for Infectious Disease"/>
            <person name="Wu L."/>
            <person name="Ma J."/>
        </authorList>
    </citation>
    <scope>NUCLEOTIDE SEQUENCE [LARGE SCALE GENOMIC DNA]</scope>
    <source>
        <strain evidence="7">CGMCC 1.12286</strain>
    </source>
</reference>
<dbReference type="CDD" id="cd07777">
    <property type="entry name" value="ASKHA_NBD_FGGY_SHK"/>
    <property type="match status" value="1"/>
</dbReference>
<gene>
    <name evidence="6" type="ORF">ACFSB2_18325</name>
</gene>
<dbReference type="GO" id="GO:0050277">
    <property type="term" value="F:sedoheptulokinase activity"/>
    <property type="evidence" value="ECO:0007669"/>
    <property type="project" value="UniProtKB-EC"/>
</dbReference>
<dbReference type="InterPro" id="IPR000577">
    <property type="entry name" value="Carb_kinase_FGGY"/>
</dbReference>
<dbReference type="Gene3D" id="3.30.420.40">
    <property type="match status" value="2"/>
</dbReference>
<evidence type="ECO:0000313" key="7">
    <source>
        <dbReference type="Proteomes" id="UP001597079"/>
    </source>
</evidence>
<evidence type="ECO:0000259" key="5">
    <source>
        <dbReference type="Pfam" id="PF02782"/>
    </source>
</evidence>
<dbReference type="PANTHER" id="PTHR43095">
    <property type="entry name" value="SUGAR KINASE"/>
    <property type="match status" value="1"/>
</dbReference>
<keyword evidence="7" id="KW-1185">Reference proteome</keyword>
<dbReference type="RefSeq" id="WP_377944539.1">
    <property type="nucleotide sequence ID" value="NZ_JBHUCX010000074.1"/>
</dbReference>
<dbReference type="PIRSF" id="PIRSF000538">
    <property type="entry name" value="GlpK"/>
    <property type="match status" value="1"/>
</dbReference>
<comment type="caution">
    <text evidence="6">The sequence shown here is derived from an EMBL/GenBank/DDBJ whole genome shotgun (WGS) entry which is preliminary data.</text>
</comment>
<organism evidence="6 7">
    <name type="scientific">Alicyclobacillus fodiniaquatilis</name>
    <dbReference type="NCBI Taxonomy" id="1661150"/>
    <lineage>
        <taxon>Bacteria</taxon>
        <taxon>Bacillati</taxon>
        <taxon>Bacillota</taxon>
        <taxon>Bacilli</taxon>
        <taxon>Bacillales</taxon>
        <taxon>Alicyclobacillaceae</taxon>
        <taxon>Alicyclobacillus</taxon>
    </lineage>
</organism>
<protein>
    <submittedName>
        <fullName evidence="6">Sedoheptulokinase</fullName>
        <ecNumber evidence="6">2.7.1.14</ecNumber>
    </submittedName>
</protein>
<keyword evidence="2 6" id="KW-0808">Transferase</keyword>
<evidence type="ECO:0000256" key="1">
    <source>
        <dbReference type="ARBA" id="ARBA00009156"/>
    </source>
</evidence>
<feature type="domain" description="Carbohydrate kinase FGGY C-terminal" evidence="5">
    <location>
        <begin position="244"/>
        <end position="435"/>
    </location>
</feature>
<dbReference type="Proteomes" id="UP001597079">
    <property type="component" value="Unassembled WGS sequence"/>
</dbReference>
<comment type="similarity">
    <text evidence="1">Belongs to the FGGY kinase family.</text>
</comment>
<sequence>MKLIGLDIGTTSICGVMLDAETGHVLDKMTKPNDSTIFTEEHFARCQDATAILDVVEEILHDLVKRDTDIAAIGISTQMHGILYVNALGAPVSPLYTWQDGRGDLPYGDGRTYCDVFTELTGYPIATGYGLVTHFYNVVNHMAPSNAASLCTIGDYVAMKLAQQTRPVTDVTNAASLGAFELQKGRFDVLRLAAVGIQADILPEVVPCGHRVGETVQHIPVFSALGDNQASFLGAVPSADDTLLINVGTGAQVSLLSDDFIQAPHFETRPFPGNQFLLVGATLSGGKAYARLEQFFREVVTLFGDDAPASLYSKMSDVLDRTPTAVESLEVTPWFYGTRENPQARGSIQNISTDNFTPAHLMVGVLEGIVHDLAAYHQHLPQALRQRIRQLVGSGNGIRKNAHLAAMIERQFGKGMRLSANEEEASVGAALCAGVGSGVFSSFAAASAMLSFQS</sequence>
<dbReference type="PANTHER" id="PTHR43095:SF5">
    <property type="entry name" value="XYLULOSE KINASE"/>
    <property type="match status" value="1"/>
</dbReference>
<dbReference type="InterPro" id="IPR018484">
    <property type="entry name" value="FGGY_N"/>
</dbReference>
<evidence type="ECO:0000256" key="2">
    <source>
        <dbReference type="ARBA" id="ARBA00022679"/>
    </source>
</evidence>
<dbReference type="SUPFAM" id="SSF53067">
    <property type="entry name" value="Actin-like ATPase domain"/>
    <property type="match status" value="2"/>
</dbReference>
<dbReference type="EMBL" id="JBHUCX010000074">
    <property type="protein sequence ID" value="MFD1676632.1"/>
    <property type="molecule type" value="Genomic_DNA"/>
</dbReference>
<evidence type="ECO:0000259" key="4">
    <source>
        <dbReference type="Pfam" id="PF00370"/>
    </source>
</evidence>
<dbReference type="Pfam" id="PF02782">
    <property type="entry name" value="FGGY_C"/>
    <property type="match status" value="1"/>
</dbReference>
<name>A0ABW4JJT6_9BACL</name>
<dbReference type="InterPro" id="IPR050406">
    <property type="entry name" value="FGGY_Carb_Kinase"/>
</dbReference>
<accession>A0ABW4JJT6</accession>
<keyword evidence="3" id="KW-0418">Kinase</keyword>
<dbReference type="InterPro" id="IPR043129">
    <property type="entry name" value="ATPase_NBD"/>
</dbReference>
<proteinExistence type="inferred from homology"/>
<dbReference type="EC" id="2.7.1.14" evidence="6"/>
<feature type="domain" description="Carbohydrate kinase FGGY N-terminal" evidence="4">
    <location>
        <begin position="4"/>
        <end position="234"/>
    </location>
</feature>